<dbReference type="InterPro" id="IPR050416">
    <property type="entry name" value="FAD-linked_Oxidoreductase"/>
</dbReference>
<feature type="domain" description="FAD-binding PCMH-type" evidence="6">
    <location>
        <begin position="77"/>
        <end position="256"/>
    </location>
</feature>
<keyword evidence="8" id="KW-1185">Reference proteome</keyword>
<protein>
    <submittedName>
        <fullName evidence="7">FAD-dependent oxidoreductase</fullName>
    </submittedName>
</protein>
<gene>
    <name evidence="7" type="ORF">AB4566_20620</name>
</gene>
<name>A0ABV4NGT0_9VIBR</name>
<comment type="similarity">
    <text evidence="2">Belongs to the oxygen-dependent FAD-linked oxidoreductase family.</text>
</comment>
<evidence type="ECO:0000256" key="1">
    <source>
        <dbReference type="ARBA" id="ARBA00001974"/>
    </source>
</evidence>
<keyword evidence="5" id="KW-0560">Oxidoreductase</keyword>
<dbReference type="PANTHER" id="PTHR42973">
    <property type="entry name" value="BINDING OXIDOREDUCTASE, PUTATIVE (AFU_ORTHOLOGUE AFUA_1G17690)-RELATED"/>
    <property type="match status" value="1"/>
</dbReference>
<dbReference type="Gene3D" id="3.40.462.20">
    <property type="match status" value="1"/>
</dbReference>
<dbReference type="SUPFAM" id="SSF56176">
    <property type="entry name" value="FAD-binding/transporter-associated domain-like"/>
    <property type="match status" value="1"/>
</dbReference>
<dbReference type="InterPro" id="IPR006094">
    <property type="entry name" value="Oxid_FAD_bind_N"/>
</dbReference>
<dbReference type="InterPro" id="IPR036318">
    <property type="entry name" value="FAD-bd_PCMH-like_sf"/>
</dbReference>
<comment type="caution">
    <text evidence="7">The sequence shown here is derived from an EMBL/GenBank/DDBJ whole genome shotgun (WGS) entry which is preliminary data.</text>
</comment>
<evidence type="ECO:0000313" key="7">
    <source>
        <dbReference type="EMBL" id="MFA0570665.1"/>
    </source>
</evidence>
<reference evidence="7 8" key="1">
    <citation type="journal article" date="2024" name="ISME J.">
        <title>Tailless and filamentous prophages are predominant in marine Vibrio.</title>
        <authorList>
            <person name="Steensen K."/>
            <person name="Seneca J."/>
            <person name="Bartlau N."/>
            <person name="Yu X.A."/>
            <person name="Hussain F.A."/>
            <person name="Polz M.F."/>
        </authorList>
    </citation>
    <scope>NUCLEOTIDE SEQUENCE [LARGE SCALE GENOMIC DNA]</scope>
    <source>
        <strain evidence="7 8">10N.222.51.A1</strain>
    </source>
</reference>
<dbReference type="InterPro" id="IPR016166">
    <property type="entry name" value="FAD-bd_PCMH"/>
</dbReference>
<evidence type="ECO:0000256" key="5">
    <source>
        <dbReference type="ARBA" id="ARBA00023002"/>
    </source>
</evidence>
<dbReference type="Pfam" id="PF01565">
    <property type="entry name" value="FAD_binding_4"/>
    <property type="match status" value="1"/>
</dbReference>
<keyword evidence="4" id="KW-0274">FAD</keyword>
<evidence type="ECO:0000256" key="3">
    <source>
        <dbReference type="ARBA" id="ARBA00022630"/>
    </source>
</evidence>
<evidence type="ECO:0000313" key="8">
    <source>
        <dbReference type="Proteomes" id="UP001570417"/>
    </source>
</evidence>
<sequence>MDDMNTQFDLSDTPHEQLLEAQRLMAIYKNNAARYAYQLSQLGVDKNQILGSHRSQPSQSPGLSKYQAQTLIFNTRLIAYPSVIVMCKSESDVITAYQLAVKFNLPVKIRSGGHDHEGECTGNDVVLLDLSGLKRISVKQDSKGYLVRIGAGYRFYQLVPLLADTENGTRPALTIPHGTCATVGLAGYIQGGGWGPWTRLHGMCCEHLIEARVLLESGELVVVNEEHYSDLLWALRGGGALSYGIVLEFTLRAFEIPDEIHRFELDWNTQEVDTGQASTYSVLEQWENTINDKSTVELVGTNLKINAIPSTFITEKECIRDLQHPSTMYGYWNGSEEKLKQFAKQNFSTGRLKITGTDSKHRYDSSLMGHWARNSLYDVRRLSSGPNQSKPFTPDFDSPAPHKITSKVVAEKGLGDLGKEQLIQSLTSSLVFEDNESLGLFCYVTLGAISGPFYAKDTNETASKRVAFPYATSQYTIQYQTWWNEKVYEVEKGQHNPVYNYVNRALDWMEVCRDTHICGTRGAFISFKDSSIPTREYFQQHYQSLIQTKEKYSGLCQDIQPGSASDIGYNHLRSRKTIY</sequence>
<evidence type="ECO:0000259" key="6">
    <source>
        <dbReference type="PROSITE" id="PS51387"/>
    </source>
</evidence>
<accession>A0ABV4NGT0</accession>
<keyword evidence="3" id="KW-0285">Flavoprotein</keyword>
<dbReference type="RefSeq" id="WP_372268298.1">
    <property type="nucleotide sequence ID" value="NZ_JBFRUW010000107.1"/>
</dbReference>
<organism evidence="7 8">
    <name type="scientific">Vibrio gallaecicus</name>
    <dbReference type="NCBI Taxonomy" id="552386"/>
    <lineage>
        <taxon>Bacteria</taxon>
        <taxon>Pseudomonadati</taxon>
        <taxon>Pseudomonadota</taxon>
        <taxon>Gammaproteobacteria</taxon>
        <taxon>Vibrionales</taxon>
        <taxon>Vibrionaceae</taxon>
        <taxon>Vibrio</taxon>
    </lineage>
</organism>
<dbReference type="InterPro" id="IPR016169">
    <property type="entry name" value="FAD-bd_PCMH_sub2"/>
</dbReference>
<dbReference type="PANTHER" id="PTHR42973:SF39">
    <property type="entry name" value="FAD-BINDING PCMH-TYPE DOMAIN-CONTAINING PROTEIN"/>
    <property type="match status" value="1"/>
</dbReference>
<dbReference type="Gene3D" id="3.30.465.10">
    <property type="match status" value="1"/>
</dbReference>
<comment type="cofactor">
    <cofactor evidence="1">
        <name>FAD</name>
        <dbReference type="ChEBI" id="CHEBI:57692"/>
    </cofactor>
</comment>
<dbReference type="PROSITE" id="PS51387">
    <property type="entry name" value="FAD_PCMH"/>
    <property type="match status" value="1"/>
</dbReference>
<dbReference type="EMBL" id="JBFRUW010000107">
    <property type="protein sequence ID" value="MFA0570665.1"/>
    <property type="molecule type" value="Genomic_DNA"/>
</dbReference>
<evidence type="ECO:0000256" key="4">
    <source>
        <dbReference type="ARBA" id="ARBA00022827"/>
    </source>
</evidence>
<dbReference type="Proteomes" id="UP001570417">
    <property type="component" value="Unassembled WGS sequence"/>
</dbReference>
<proteinExistence type="inferred from homology"/>
<evidence type="ECO:0000256" key="2">
    <source>
        <dbReference type="ARBA" id="ARBA00005466"/>
    </source>
</evidence>